<dbReference type="GO" id="GO:0010032">
    <property type="term" value="P:meiotic chromosome condensation"/>
    <property type="evidence" value="ECO:0007669"/>
    <property type="project" value="TreeGrafter"/>
</dbReference>
<dbReference type="GO" id="GO:0007076">
    <property type="term" value="P:mitotic chromosome condensation"/>
    <property type="evidence" value="ECO:0007669"/>
    <property type="project" value="InterPro"/>
</dbReference>
<keyword evidence="3" id="KW-1185">Reference proteome</keyword>
<dbReference type="PANTHER" id="PTHR14222">
    <property type="entry name" value="CONDENSIN"/>
    <property type="match status" value="1"/>
</dbReference>
<evidence type="ECO:0000313" key="3">
    <source>
        <dbReference type="Proteomes" id="UP001152320"/>
    </source>
</evidence>
<dbReference type="OrthoDB" id="10263978at2759"/>
<dbReference type="AlphaFoldDB" id="A0A9Q1HKY9"/>
<dbReference type="PANTHER" id="PTHR14222:SF1">
    <property type="entry name" value="CONDENSIN-2 COMPLEX SUBUNIT D3"/>
    <property type="match status" value="1"/>
</dbReference>
<evidence type="ECO:0000313" key="2">
    <source>
        <dbReference type="EMBL" id="KAJ8051209.1"/>
    </source>
</evidence>
<organism evidence="2 3">
    <name type="scientific">Holothuria leucospilota</name>
    <name type="common">Black long sea cucumber</name>
    <name type="synonym">Mertensiothuria leucospilota</name>
    <dbReference type="NCBI Taxonomy" id="206669"/>
    <lineage>
        <taxon>Eukaryota</taxon>
        <taxon>Metazoa</taxon>
        <taxon>Echinodermata</taxon>
        <taxon>Eleutherozoa</taxon>
        <taxon>Echinozoa</taxon>
        <taxon>Holothuroidea</taxon>
        <taxon>Aspidochirotacea</taxon>
        <taxon>Aspidochirotida</taxon>
        <taxon>Holothuriidae</taxon>
        <taxon>Holothuria</taxon>
    </lineage>
</organism>
<dbReference type="Proteomes" id="UP001152320">
    <property type="component" value="Chromosome 1"/>
</dbReference>
<dbReference type="GO" id="GO:0000779">
    <property type="term" value="C:condensed chromosome, centromeric region"/>
    <property type="evidence" value="ECO:0007669"/>
    <property type="project" value="TreeGrafter"/>
</dbReference>
<reference evidence="2" key="1">
    <citation type="submission" date="2021-10" db="EMBL/GenBank/DDBJ databases">
        <title>Tropical sea cucumber genome reveals ecological adaptation and Cuvierian tubules defense mechanism.</title>
        <authorList>
            <person name="Chen T."/>
        </authorList>
    </citation>
    <scope>NUCLEOTIDE SEQUENCE</scope>
    <source>
        <strain evidence="2">Nanhai2018</strain>
        <tissue evidence="2">Muscle</tissue>
    </source>
</reference>
<dbReference type="InterPro" id="IPR026971">
    <property type="entry name" value="CND1/NCAPD3"/>
</dbReference>
<proteinExistence type="predicted"/>
<evidence type="ECO:0000256" key="1">
    <source>
        <dbReference type="SAM" id="MobiDB-lite"/>
    </source>
</evidence>
<protein>
    <submittedName>
        <fullName evidence="2">Condensin-2 complex subunit D3</fullName>
    </submittedName>
</protein>
<feature type="region of interest" description="Disordered" evidence="1">
    <location>
        <begin position="271"/>
        <end position="298"/>
    </location>
</feature>
<sequence length="298" mass="32841">MNIASISLLNSCQDILGIFVDIVLPLNEETQDILKDTLAILGFKDIKLASLRARNVNQADVVQEVEMAQAVMNQAKTKLISQVVKKNDIENIVPVVIALKQVLVKVRSPLMRHLMLFLKELMKDYRHEIKDILAADRQLAAEIEFDICRFEEQQQAEEEILAEERAAAGARNNTSRRPSVGSIPAPPTDRTPPLSRIPHPRTPKGTPQPAVPLSPRILTPPCMRITPSPGTATTGRTLVAQGIANSALKAAMSAQKQQPTLKPLFERATSFQDKKGQKAKASCPHLFKKSEEVDAKPS</sequence>
<feature type="region of interest" description="Disordered" evidence="1">
    <location>
        <begin position="166"/>
        <end position="213"/>
    </location>
</feature>
<dbReference type="EMBL" id="JAIZAY010000001">
    <property type="protein sequence ID" value="KAJ8051209.1"/>
    <property type="molecule type" value="Genomic_DNA"/>
</dbReference>
<dbReference type="GO" id="GO:0042393">
    <property type="term" value="F:histone binding"/>
    <property type="evidence" value="ECO:0007669"/>
    <property type="project" value="TreeGrafter"/>
</dbReference>
<gene>
    <name evidence="2" type="ORF">HOLleu_04689</name>
</gene>
<accession>A0A9Q1HKY9</accession>
<dbReference type="GO" id="GO:0000796">
    <property type="term" value="C:condensin complex"/>
    <property type="evidence" value="ECO:0007669"/>
    <property type="project" value="TreeGrafter"/>
</dbReference>
<comment type="caution">
    <text evidence="2">The sequence shown here is derived from an EMBL/GenBank/DDBJ whole genome shotgun (WGS) entry which is preliminary data.</text>
</comment>
<name>A0A9Q1HKY9_HOLLE</name>
<feature type="compositionally biased region" description="Basic and acidic residues" evidence="1">
    <location>
        <begin position="288"/>
        <end position="298"/>
    </location>
</feature>